<keyword evidence="2" id="KW-1185">Reference proteome</keyword>
<evidence type="ECO:0000313" key="2">
    <source>
        <dbReference type="Proteomes" id="UP000323597"/>
    </source>
</evidence>
<evidence type="ECO:0000313" key="1">
    <source>
        <dbReference type="EMBL" id="TYI87119.1"/>
    </source>
</evidence>
<sequence>MIQVEFFTILITNVCNLLKSSHHIRRLLCSSKLGINSCCDYDTINLPKIFMIALISDNKELSFYFFWKKEMSLILLVCFLA</sequence>
<proteinExistence type="predicted"/>
<gene>
    <name evidence="1" type="ORF">E1A91_D04G114500v1</name>
</gene>
<accession>A0A5D2VCS5</accession>
<name>A0A5D2VCS5_GOSMU</name>
<dbReference type="AlphaFoldDB" id="A0A5D2VCS5"/>
<reference evidence="1 2" key="1">
    <citation type="submission" date="2019-07" db="EMBL/GenBank/DDBJ databases">
        <title>WGS assembly of Gossypium mustelinum.</title>
        <authorList>
            <person name="Chen Z.J."/>
            <person name="Sreedasyam A."/>
            <person name="Ando A."/>
            <person name="Song Q."/>
            <person name="De L."/>
            <person name="Hulse-Kemp A."/>
            <person name="Ding M."/>
            <person name="Ye W."/>
            <person name="Kirkbride R."/>
            <person name="Jenkins J."/>
            <person name="Plott C."/>
            <person name="Lovell J."/>
            <person name="Lin Y.-M."/>
            <person name="Vaughn R."/>
            <person name="Liu B."/>
            <person name="Li W."/>
            <person name="Simpson S."/>
            <person name="Scheffler B."/>
            <person name="Saski C."/>
            <person name="Grover C."/>
            <person name="Hu G."/>
            <person name="Conover J."/>
            <person name="Carlson J."/>
            <person name="Shu S."/>
            <person name="Boston L."/>
            <person name="Williams M."/>
            <person name="Peterson D."/>
            <person name="Mcgee K."/>
            <person name="Jones D."/>
            <person name="Wendel J."/>
            <person name="Stelly D."/>
            <person name="Grimwood J."/>
            <person name="Schmutz J."/>
        </authorList>
    </citation>
    <scope>NUCLEOTIDE SEQUENCE [LARGE SCALE GENOMIC DNA]</scope>
    <source>
        <strain evidence="1">1408120.09</strain>
    </source>
</reference>
<protein>
    <submittedName>
        <fullName evidence="1">Uncharacterized protein</fullName>
    </submittedName>
</protein>
<dbReference type="EMBL" id="CM017652">
    <property type="protein sequence ID" value="TYI87119.1"/>
    <property type="molecule type" value="Genomic_DNA"/>
</dbReference>
<dbReference type="Proteomes" id="UP000323597">
    <property type="component" value="Chromosome D04"/>
</dbReference>
<organism evidence="1 2">
    <name type="scientific">Gossypium mustelinum</name>
    <name type="common">Cotton</name>
    <name type="synonym">Gossypium caicoense</name>
    <dbReference type="NCBI Taxonomy" id="34275"/>
    <lineage>
        <taxon>Eukaryota</taxon>
        <taxon>Viridiplantae</taxon>
        <taxon>Streptophyta</taxon>
        <taxon>Embryophyta</taxon>
        <taxon>Tracheophyta</taxon>
        <taxon>Spermatophyta</taxon>
        <taxon>Magnoliopsida</taxon>
        <taxon>eudicotyledons</taxon>
        <taxon>Gunneridae</taxon>
        <taxon>Pentapetalae</taxon>
        <taxon>rosids</taxon>
        <taxon>malvids</taxon>
        <taxon>Malvales</taxon>
        <taxon>Malvaceae</taxon>
        <taxon>Malvoideae</taxon>
        <taxon>Gossypium</taxon>
    </lineage>
</organism>